<dbReference type="GO" id="GO:0009036">
    <property type="term" value="F:type II site-specific deoxyribonuclease activity"/>
    <property type="evidence" value="ECO:0007669"/>
    <property type="project" value="InterPro"/>
</dbReference>
<keyword evidence="1" id="KW-0540">Nuclease</keyword>
<dbReference type="AlphaFoldDB" id="A0A238ZKG1"/>
<keyword evidence="1" id="KW-0255">Endonuclease</keyword>
<dbReference type="EMBL" id="FZOB01000009">
    <property type="protein sequence ID" value="SNR83672.1"/>
    <property type="molecule type" value="Genomic_DNA"/>
</dbReference>
<dbReference type="Proteomes" id="UP000198405">
    <property type="component" value="Unassembled WGS sequence"/>
</dbReference>
<dbReference type="InterPro" id="IPR019073">
    <property type="entry name" value="Restrct_endonuc_II_TaqI"/>
</dbReference>
<proteinExistence type="predicted"/>
<organism evidence="1 2">
    <name type="scientific">Desulfurobacterium atlanticum</name>
    <dbReference type="NCBI Taxonomy" id="240169"/>
    <lineage>
        <taxon>Bacteria</taxon>
        <taxon>Pseudomonadati</taxon>
        <taxon>Aquificota</taxon>
        <taxon>Aquificia</taxon>
        <taxon>Desulfurobacteriales</taxon>
        <taxon>Desulfurobacteriaceae</taxon>
        <taxon>Desulfurobacterium</taxon>
    </lineage>
</organism>
<evidence type="ECO:0000313" key="1">
    <source>
        <dbReference type="EMBL" id="SNR83672.1"/>
    </source>
</evidence>
<name>A0A238ZKG1_9BACT</name>
<dbReference type="GO" id="GO:0003677">
    <property type="term" value="F:DNA binding"/>
    <property type="evidence" value="ECO:0007669"/>
    <property type="project" value="InterPro"/>
</dbReference>
<keyword evidence="1" id="KW-0378">Hydrolase</keyword>
<reference evidence="2" key="1">
    <citation type="submission" date="2017-06" db="EMBL/GenBank/DDBJ databases">
        <authorList>
            <person name="Varghese N."/>
            <person name="Submissions S."/>
        </authorList>
    </citation>
    <scope>NUCLEOTIDE SEQUENCE [LARGE SCALE GENOMIC DNA]</scope>
    <source>
        <strain evidence="2">DSM 15668</strain>
    </source>
</reference>
<sequence length="260" mass="31869">MTRDWKEDLRKFENFLRDIDIKKYAYLRQIKTVEQDLPRDLLPLEIYYKYYWETTDFKDYDEVFKIYWSEKLNSYIYEFIKKYFYGCSLQFVEEGFRARLYRIWMSILTQFHFQYLWNALFAEKLISSAELDMMGIDAIVELDNIKVAIQVKKVSYRREASDRRFTRRQQTHADIIIEVPYLVIDIEELENKLNNPRVRKSTKIKYQNALDTFNKNFIKLANGFVIFKKEYLKHIYQVILEKIKTTEKGKKITYEEILVW</sequence>
<dbReference type="OrthoDB" id="31734at2"/>
<dbReference type="Pfam" id="PF09573">
    <property type="entry name" value="RE_TaqI"/>
    <property type="match status" value="1"/>
</dbReference>
<gene>
    <name evidence="1" type="ORF">SAMN06265340_10939</name>
</gene>
<dbReference type="GO" id="GO:0009307">
    <property type="term" value="P:DNA restriction-modification system"/>
    <property type="evidence" value="ECO:0007669"/>
    <property type="project" value="InterPro"/>
</dbReference>
<keyword evidence="2" id="KW-1185">Reference proteome</keyword>
<evidence type="ECO:0000313" key="2">
    <source>
        <dbReference type="Proteomes" id="UP000198405"/>
    </source>
</evidence>
<protein>
    <submittedName>
        <fullName evidence="1">TaqI restriction endonuclease</fullName>
    </submittedName>
</protein>
<dbReference type="RefSeq" id="WP_089323342.1">
    <property type="nucleotide sequence ID" value="NZ_FZOB01000009.1"/>
</dbReference>
<accession>A0A238ZKG1</accession>